<dbReference type="InterPro" id="IPR000184">
    <property type="entry name" value="Bac_surfAg_D15"/>
</dbReference>
<feature type="compositionally biased region" description="Low complexity" evidence="11">
    <location>
        <begin position="186"/>
        <end position="206"/>
    </location>
</feature>
<dbReference type="InterPro" id="IPR007624">
    <property type="entry name" value="RNA_pol_sigma70_r3"/>
</dbReference>
<evidence type="ECO:0000256" key="3">
    <source>
        <dbReference type="ARBA" id="ARBA00022452"/>
    </source>
</evidence>
<keyword evidence="3" id="KW-1134">Transmembrane beta strand</keyword>
<dbReference type="GO" id="GO:0006352">
    <property type="term" value="P:DNA-templated transcription initiation"/>
    <property type="evidence" value="ECO:0007669"/>
    <property type="project" value="InterPro"/>
</dbReference>
<dbReference type="FunFam" id="2.40.160.50:FF:000004">
    <property type="entry name" value="Protein TOC75-3 chloroplastic"/>
    <property type="match status" value="1"/>
</dbReference>
<dbReference type="InterPro" id="IPR007627">
    <property type="entry name" value="RNA_pol_sigma70_r2"/>
</dbReference>
<feature type="domain" description="RNA polymerase sigma-70 region 2" evidence="14">
    <location>
        <begin position="293"/>
        <end position="357"/>
    </location>
</feature>
<feature type="region of interest" description="Disordered" evidence="11">
    <location>
        <begin position="179"/>
        <end position="210"/>
    </location>
</feature>
<feature type="domain" description="Bacterial surface antigen (D15)" evidence="12">
    <location>
        <begin position="522"/>
        <end position="830"/>
    </location>
</feature>
<evidence type="ECO:0000256" key="2">
    <source>
        <dbReference type="ARBA" id="ARBA00022448"/>
    </source>
</evidence>
<evidence type="ECO:0000259" key="14">
    <source>
        <dbReference type="Pfam" id="PF04542"/>
    </source>
</evidence>
<comment type="subcellular location">
    <subcellularLocation>
        <location evidence="1">Plastid</location>
        <location evidence="1">Chloroplast outer membrane</location>
        <topology evidence="1">Multi-pass membrane protein</topology>
    </subcellularLocation>
</comment>
<dbReference type="PANTHER" id="PTHR12815">
    <property type="entry name" value="SORTING AND ASSEMBLY MACHINERY SAMM50 PROTEIN FAMILY MEMBER"/>
    <property type="match status" value="1"/>
</dbReference>
<keyword evidence="17" id="KW-1185">Reference proteome</keyword>
<feature type="domain" description="Toc75-like POTRA" evidence="15">
    <location>
        <begin position="432"/>
        <end position="483"/>
    </location>
</feature>
<accession>A0A8T0NYC7</accession>
<organism evidence="16 17">
    <name type="scientific">Panicum virgatum</name>
    <name type="common">Blackwell switchgrass</name>
    <dbReference type="NCBI Taxonomy" id="38727"/>
    <lineage>
        <taxon>Eukaryota</taxon>
        <taxon>Viridiplantae</taxon>
        <taxon>Streptophyta</taxon>
        <taxon>Embryophyta</taxon>
        <taxon>Tracheophyta</taxon>
        <taxon>Spermatophyta</taxon>
        <taxon>Magnoliopsida</taxon>
        <taxon>Liliopsida</taxon>
        <taxon>Poales</taxon>
        <taxon>Poaceae</taxon>
        <taxon>PACMAD clade</taxon>
        <taxon>Panicoideae</taxon>
        <taxon>Panicodae</taxon>
        <taxon>Paniceae</taxon>
        <taxon>Panicinae</taxon>
        <taxon>Panicum</taxon>
        <taxon>Panicum sect. Hiantes</taxon>
    </lineage>
</organism>
<evidence type="ECO:0000256" key="8">
    <source>
        <dbReference type="ARBA" id="ARBA00022927"/>
    </source>
</evidence>
<dbReference type="Pfam" id="PF01103">
    <property type="entry name" value="Omp85"/>
    <property type="match status" value="1"/>
</dbReference>
<evidence type="ECO:0000256" key="5">
    <source>
        <dbReference type="ARBA" id="ARBA00022640"/>
    </source>
</evidence>
<keyword evidence="8" id="KW-0653">Protein transport</keyword>
<dbReference type="InterPro" id="IPR014284">
    <property type="entry name" value="RNA_pol_sigma-70_dom"/>
</dbReference>
<evidence type="ECO:0000256" key="1">
    <source>
        <dbReference type="ARBA" id="ARBA00004396"/>
    </source>
</evidence>
<evidence type="ECO:0000313" key="17">
    <source>
        <dbReference type="Proteomes" id="UP000823388"/>
    </source>
</evidence>
<comment type="caution">
    <text evidence="16">The sequence shown here is derived from an EMBL/GenBank/DDBJ whole genome shotgun (WGS) entry which is preliminary data.</text>
</comment>
<evidence type="ECO:0000256" key="4">
    <source>
        <dbReference type="ARBA" id="ARBA00022528"/>
    </source>
</evidence>
<dbReference type="Pfam" id="PF04542">
    <property type="entry name" value="Sigma70_r2"/>
    <property type="match status" value="1"/>
</dbReference>
<dbReference type="Proteomes" id="UP000823388">
    <property type="component" value="Chromosome 9K"/>
</dbReference>
<dbReference type="PANTHER" id="PTHR12815:SF42">
    <property type="entry name" value="BACTERIAL SURFACE ANTIGEN (D15) DOMAIN-CONTAINING PROTEIN"/>
    <property type="match status" value="1"/>
</dbReference>
<dbReference type="EMBL" id="CM029053">
    <property type="protein sequence ID" value="KAG2553012.1"/>
    <property type="molecule type" value="Genomic_DNA"/>
</dbReference>
<dbReference type="NCBIfam" id="TIGR02937">
    <property type="entry name" value="sigma70-ECF"/>
    <property type="match status" value="1"/>
</dbReference>
<evidence type="ECO:0000313" key="16">
    <source>
        <dbReference type="EMBL" id="KAG2553012.1"/>
    </source>
</evidence>
<evidence type="ECO:0000259" key="15">
    <source>
        <dbReference type="Pfam" id="PF25282"/>
    </source>
</evidence>
<dbReference type="SUPFAM" id="SSF88659">
    <property type="entry name" value="Sigma3 and sigma4 domains of RNA polymerase sigma factors"/>
    <property type="match status" value="1"/>
</dbReference>
<dbReference type="Gene3D" id="3.10.20.310">
    <property type="entry name" value="membrane protein fhac"/>
    <property type="match status" value="1"/>
</dbReference>
<dbReference type="GO" id="GO:0045037">
    <property type="term" value="P:protein import into chloroplast stroma"/>
    <property type="evidence" value="ECO:0007669"/>
    <property type="project" value="TreeGrafter"/>
</dbReference>
<dbReference type="Pfam" id="PF25282">
    <property type="entry name" value="POTRA1_3_Toc75"/>
    <property type="match status" value="1"/>
</dbReference>
<name>A0A8T0NYC7_PANVG</name>
<dbReference type="AlphaFoldDB" id="A0A8T0NYC7"/>
<dbReference type="Gene3D" id="1.10.601.10">
    <property type="entry name" value="RNA Polymerase Primary Sigma Factor"/>
    <property type="match status" value="1"/>
</dbReference>
<proteinExistence type="inferred from homology"/>
<feature type="domain" description="RNA polymerase sigma-70 region 3" evidence="13">
    <location>
        <begin position="375"/>
        <end position="430"/>
    </location>
</feature>
<dbReference type="InterPro" id="IPR013325">
    <property type="entry name" value="RNA_pol_sigma_r2"/>
</dbReference>
<dbReference type="GO" id="GO:0009658">
    <property type="term" value="P:chloroplast organization"/>
    <property type="evidence" value="ECO:0007669"/>
    <property type="project" value="TreeGrafter"/>
</dbReference>
<dbReference type="Pfam" id="PF04539">
    <property type="entry name" value="Sigma70_r3"/>
    <property type="match status" value="1"/>
</dbReference>
<comment type="similarity">
    <text evidence="10">Belongs to the TOC75 family.</text>
</comment>
<dbReference type="Gene3D" id="2.40.160.50">
    <property type="entry name" value="membrane protein fhac: a member of the omp85/tpsb transporter family"/>
    <property type="match status" value="1"/>
</dbReference>
<evidence type="ECO:0000259" key="13">
    <source>
        <dbReference type="Pfam" id="PF04539"/>
    </source>
</evidence>
<dbReference type="Gene3D" id="1.10.10.10">
    <property type="entry name" value="Winged helix-like DNA-binding domain superfamily/Winged helix DNA-binding domain"/>
    <property type="match status" value="1"/>
</dbReference>
<evidence type="ECO:0000256" key="9">
    <source>
        <dbReference type="ARBA" id="ARBA00023136"/>
    </source>
</evidence>
<keyword evidence="5" id="KW-0934">Plastid</keyword>
<evidence type="ECO:0000256" key="11">
    <source>
        <dbReference type="SAM" id="MobiDB-lite"/>
    </source>
</evidence>
<dbReference type="InterPro" id="IPR057354">
    <property type="entry name" value="POTRA1_3_Toc75"/>
</dbReference>
<keyword evidence="9" id="KW-0472">Membrane</keyword>
<sequence>MAFLAPPRFKCPTSTRAAVFREPAGGAGSRPGRVNCSVTSTAVVDAELIECLSVGSPPSLHRTLPGGFGEALLNKEAMVTAAAAEAVALARAAAELAGEVARMARRDHRTDSPQRDDSEDGFLAREVRRTEARWESRRAGLELLGGEEFSSIFSDESEDEGECTEGVVAVKSARRSERRARRVRAAMKAAKSFSKGKPGGTSSSTSSKKRLKGCRNPLGCFYKMTGPRLLTAKQEVEFSEGIQDLLKLEAIQKELAHYNGGEPTFSQWAAAAGTDERTLRKRLNYGVYCKNRMVKSNVRLVISIAREHEGPGMELSDLIQDGMQGLIRGAEKFDASKGFRFSTYSHWWIKQAIRKSVLEQTQIIRLPSHMADASSRVKECWRRLHRQLKRLPSNEEIALDTGMPIRRVEAAMSLPKYTVSLTGKVGCTDVTYQLRPGHIFNIGAGKQALKNINSLALFSNIEVNPRPDETKEGGIVVEIKLKELEPKSAEVSTEWSIVPGREGRPTLASIQPGGTVSFEHRNIYGLNRSIVGSVTSSNLLNPQDDLSFKLEYVHPYLDGVDDRSKNRTFKTSCFNTRKLSPVFVAGPNMDEAPPVWIDRVGFKANITESFTRQSKFTYGLVVEEITTRDETNSICTHGSRAMPSGGLSMDGPPTTLSGTGVDRMAFLQANITRDNTEFVNGAIIGDRYIFQLDQGLGIGSKNPFFNRHQLTLTKFINLNKQEKGAGKPLPAVLVLHGHYAGCVGDLPSYDAFALGGPYSVRGFSNGELGASRNILELATELRIPVRNTHVYAFAEHGTDLGSSKDVKGNPTEFFRRVGHGSSYGVGVKLGLVRGEYIVDHNAGTGTIFFRFGERF</sequence>
<dbReference type="SUPFAM" id="SSF88946">
    <property type="entry name" value="Sigma2 domain of RNA polymerase sigma factors"/>
    <property type="match status" value="1"/>
</dbReference>
<dbReference type="InterPro" id="IPR013324">
    <property type="entry name" value="RNA_pol_sigma_r3/r4-like"/>
</dbReference>
<evidence type="ECO:0000256" key="6">
    <source>
        <dbReference type="ARBA" id="ARBA00022692"/>
    </source>
</evidence>
<protein>
    <submittedName>
        <fullName evidence="16">Uncharacterized protein</fullName>
    </submittedName>
</protein>
<evidence type="ECO:0000256" key="7">
    <source>
        <dbReference type="ARBA" id="ARBA00022805"/>
    </source>
</evidence>
<gene>
    <name evidence="16" type="ORF">PVAP13_9KG505900</name>
</gene>
<reference evidence="16" key="1">
    <citation type="submission" date="2020-05" db="EMBL/GenBank/DDBJ databases">
        <title>WGS assembly of Panicum virgatum.</title>
        <authorList>
            <person name="Lovell J.T."/>
            <person name="Jenkins J."/>
            <person name="Shu S."/>
            <person name="Juenger T.E."/>
            <person name="Schmutz J."/>
        </authorList>
    </citation>
    <scope>NUCLEOTIDE SEQUENCE</scope>
    <source>
        <strain evidence="16">AP13</strain>
    </source>
</reference>
<dbReference type="InterPro" id="IPR039910">
    <property type="entry name" value="D15-like"/>
</dbReference>
<dbReference type="GO" id="GO:0045036">
    <property type="term" value="P:protein targeting to chloroplast"/>
    <property type="evidence" value="ECO:0007669"/>
    <property type="project" value="UniProtKB-ARBA"/>
</dbReference>
<keyword evidence="2" id="KW-0813">Transport</keyword>
<keyword evidence="6" id="KW-0812">Transmembrane</keyword>
<evidence type="ECO:0000259" key="12">
    <source>
        <dbReference type="Pfam" id="PF01103"/>
    </source>
</evidence>
<keyword evidence="7" id="KW-1002">Plastid outer membrane</keyword>
<keyword evidence="4" id="KW-0150">Chloroplast</keyword>
<dbReference type="GO" id="GO:0003700">
    <property type="term" value="F:DNA-binding transcription factor activity"/>
    <property type="evidence" value="ECO:0007669"/>
    <property type="project" value="InterPro"/>
</dbReference>
<dbReference type="InterPro" id="IPR036388">
    <property type="entry name" value="WH-like_DNA-bd_sf"/>
</dbReference>
<evidence type="ECO:0000256" key="10">
    <source>
        <dbReference type="ARBA" id="ARBA00061638"/>
    </source>
</evidence>
<dbReference type="GO" id="GO:0009707">
    <property type="term" value="C:chloroplast outer membrane"/>
    <property type="evidence" value="ECO:0007669"/>
    <property type="project" value="UniProtKB-SubCell"/>
</dbReference>
<feature type="region of interest" description="Disordered" evidence="11">
    <location>
        <begin position="104"/>
        <end position="123"/>
    </location>
</feature>